<dbReference type="Proteomes" id="UP000018922">
    <property type="component" value="Chromosome I"/>
</dbReference>
<dbReference type="EMBL" id="HG794546">
    <property type="protein sequence ID" value="CDL00005.1"/>
    <property type="molecule type" value="Genomic_DNA"/>
</dbReference>
<dbReference type="HOGENOM" id="CLU_2770967_0_0_5"/>
<organism evidence="1 2">
    <name type="scientific">Magnetospirillum gryphiswaldense (strain DSM 6361 / JCM 21280 / NBRC 15271 / MSR-1)</name>
    <dbReference type="NCBI Taxonomy" id="431944"/>
    <lineage>
        <taxon>Bacteria</taxon>
        <taxon>Pseudomonadati</taxon>
        <taxon>Pseudomonadota</taxon>
        <taxon>Alphaproteobacteria</taxon>
        <taxon>Rhodospirillales</taxon>
        <taxon>Rhodospirillaceae</taxon>
        <taxon>Magnetospirillum</taxon>
    </lineage>
</organism>
<dbReference type="KEGG" id="mgy:MGMSRv2__2790"/>
<gene>
    <name evidence="1" type="ordered locus">MGMSRv2__2790</name>
</gene>
<name>V6F391_MAGGM</name>
<evidence type="ECO:0000313" key="1">
    <source>
        <dbReference type="EMBL" id="CDL00005.1"/>
    </source>
</evidence>
<evidence type="ECO:0000313" key="2">
    <source>
        <dbReference type="Proteomes" id="UP000018922"/>
    </source>
</evidence>
<accession>V6F391</accession>
<protein>
    <submittedName>
        <fullName evidence="1">Uncharacterized protein</fullName>
    </submittedName>
</protein>
<dbReference type="AlphaFoldDB" id="V6F391"/>
<proteinExistence type="predicted"/>
<reference evidence="1 2" key="1">
    <citation type="journal article" date="2014" name="Genome Announc.">
        <title>Complete genome sequence of Magnetospirillum gryphiswaldense MSR-1.</title>
        <authorList>
            <person name="Wang X."/>
            <person name="Wang Q."/>
            <person name="Zhang W."/>
            <person name="Wang Y."/>
            <person name="Li L."/>
            <person name="Wen T."/>
            <person name="Zhang T."/>
            <person name="Zhang Y."/>
            <person name="Xu J."/>
            <person name="Hu J."/>
            <person name="Li S."/>
            <person name="Liu L."/>
            <person name="Liu J."/>
            <person name="Jiang W."/>
            <person name="Tian J."/>
            <person name="Li Y."/>
            <person name="Schuler D."/>
            <person name="Wang L."/>
            <person name="Li J."/>
        </authorList>
    </citation>
    <scope>NUCLEOTIDE SEQUENCE [LARGE SCALE GENOMIC DNA]</scope>
    <source>
        <strain evidence="2">DSM 6361 / JCM 21280 / NBRC 15271 / MSR-1</strain>
    </source>
</reference>
<sequence>MADARANAVSASALSLGIGPPVADDFGRELGADEIDLCMVRCFPESSPDPRPGHGYSSLCTERAELITT</sequence>
<keyword evidence="2" id="KW-1185">Reference proteome</keyword>